<reference evidence="2 3" key="1">
    <citation type="submission" date="2015-03" db="EMBL/GenBank/DDBJ databases">
        <authorList>
            <person name="Murphy D."/>
        </authorList>
    </citation>
    <scope>NUCLEOTIDE SEQUENCE [LARGE SCALE GENOMIC DNA]</scope>
    <source>
        <strain evidence="2 3">DSM 44277</strain>
    </source>
</reference>
<protein>
    <submittedName>
        <fullName evidence="2">Uncharacterized protein</fullName>
    </submittedName>
</protein>
<evidence type="ECO:0000313" key="2">
    <source>
        <dbReference type="EMBL" id="CPR12416.1"/>
    </source>
</evidence>
<organism evidence="2 3">
    <name type="scientific">Mycobacterium bohemicum DSM 44277</name>
    <dbReference type="NCBI Taxonomy" id="1236609"/>
    <lineage>
        <taxon>Bacteria</taxon>
        <taxon>Bacillati</taxon>
        <taxon>Actinomycetota</taxon>
        <taxon>Actinomycetes</taxon>
        <taxon>Mycobacteriales</taxon>
        <taxon>Mycobacteriaceae</taxon>
        <taxon>Mycobacterium</taxon>
    </lineage>
</organism>
<gene>
    <name evidence="2" type="ORF">BN971_03715</name>
</gene>
<name>A0A0U0WBK5_MYCBE</name>
<dbReference type="Proteomes" id="UP000198875">
    <property type="component" value="Unassembled WGS sequence"/>
</dbReference>
<dbReference type="EMBL" id="CSTD01000004">
    <property type="protein sequence ID" value="CPR12416.1"/>
    <property type="molecule type" value="Genomic_DNA"/>
</dbReference>
<dbReference type="AlphaFoldDB" id="A0A0U0WBK5"/>
<proteinExistence type="predicted"/>
<sequence>MSSSASHAGLEACIWAVVAARPSARSRSAEYRAASAAGAASGAPAHAGRAARTATVRPGWASAHAVATAAPIETPPTAIGPSRAASSSAER</sequence>
<evidence type="ECO:0000313" key="3">
    <source>
        <dbReference type="Proteomes" id="UP000198875"/>
    </source>
</evidence>
<evidence type="ECO:0000256" key="1">
    <source>
        <dbReference type="SAM" id="MobiDB-lite"/>
    </source>
</evidence>
<feature type="region of interest" description="Disordered" evidence="1">
    <location>
        <begin position="28"/>
        <end position="56"/>
    </location>
</feature>
<accession>A0A0U0WBK5</accession>
<feature type="compositionally biased region" description="Low complexity" evidence="1">
    <location>
        <begin position="68"/>
        <end position="77"/>
    </location>
</feature>
<feature type="region of interest" description="Disordered" evidence="1">
    <location>
        <begin position="68"/>
        <end position="91"/>
    </location>
</feature>